<name>M0HYX0_9EURY</name>
<organism evidence="2 3">
    <name type="scientific">Haloferax sulfurifontis ATCC BAA-897</name>
    <dbReference type="NCBI Taxonomy" id="662480"/>
    <lineage>
        <taxon>Archaea</taxon>
        <taxon>Methanobacteriati</taxon>
        <taxon>Methanobacteriota</taxon>
        <taxon>Stenosarchaea group</taxon>
        <taxon>Halobacteria</taxon>
        <taxon>Halobacteriales</taxon>
        <taxon>Haloferacaceae</taxon>
        <taxon>Haloferax</taxon>
    </lineage>
</organism>
<keyword evidence="1" id="KW-1133">Transmembrane helix</keyword>
<reference evidence="2 3" key="1">
    <citation type="journal article" date="2014" name="PLoS Genet.">
        <title>Phylogenetically driven sequencing of extremely halophilic archaea reveals strategies for static and dynamic osmo-response.</title>
        <authorList>
            <person name="Becker E.A."/>
            <person name="Seitzer P.M."/>
            <person name="Tritt A."/>
            <person name="Larsen D."/>
            <person name="Krusor M."/>
            <person name="Yao A.I."/>
            <person name="Wu D."/>
            <person name="Madern D."/>
            <person name="Eisen J.A."/>
            <person name="Darling A.E."/>
            <person name="Facciotti M.T."/>
        </authorList>
    </citation>
    <scope>NUCLEOTIDE SEQUENCE [LARGE SCALE GENOMIC DNA]</scope>
    <source>
        <strain evidence="2 3">ATCC BAA-897</strain>
    </source>
</reference>
<accession>M0HYX0</accession>
<dbReference type="Proteomes" id="UP000011508">
    <property type="component" value="Unassembled WGS sequence"/>
</dbReference>
<keyword evidence="3" id="KW-1185">Reference proteome</keyword>
<keyword evidence="1" id="KW-0472">Membrane</keyword>
<proteinExistence type="predicted"/>
<dbReference type="RefSeq" id="WP_007276503.1">
    <property type="nucleotide sequence ID" value="NZ_AOLM01000029.1"/>
</dbReference>
<sequence length="163" mass="17493">MSAELSTQTSAGPAIERRPDRLRAILVAVGLTLAAVAMTAVMGIPLGVLVITLDVPLSSGLFLIGLFVGNAIAFGIVAGIYFYRWGENPTVAIPRTELRLIVSGESPAVVGVSPIIRLCPDTRRETGSTERLPEPDLTRADPARHLLGRIFLSYGIQFLDLKR</sequence>
<dbReference type="EMBL" id="AOLM01000029">
    <property type="protein sequence ID" value="ELZ88324.1"/>
    <property type="molecule type" value="Genomic_DNA"/>
</dbReference>
<keyword evidence="1" id="KW-0812">Transmembrane</keyword>
<feature type="transmembrane region" description="Helical" evidence="1">
    <location>
        <begin position="59"/>
        <end position="83"/>
    </location>
</feature>
<dbReference type="AlphaFoldDB" id="M0HYX0"/>
<evidence type="ECO:0000313" key="2">
    <source>
        <dbReference type="EMBL" id="ELZ88324.1"/>
    </source>
</evidence>
<gene>
    <name evidence="2" type="ORF">C441_19072</name>
</gene>
<evidence type="ECO:0000256" key="1">
    <source>
        <dbReference type="SAM" id="Phobius"/>
    </source>
</evidence>
<comment type="caution">
    <text evidence="2">The sequence shown here is derived from an EMBL/GenBank/DDBJ whole genome shotgun (WGS) entry which is preliminary data.</text>
</comment>
<feature type="transmembrane region" description="Helical" evidence="1">
    <location>
        <begin position="25"/>
        <end position="53"/>
    </location>
</feature>
<protein>
    <submittedName>
        <fullName evidence="2">Uncharacterized protein</fullName>
    </submittedName>
</protein>
<evidence type="ECO:0000313" key="3">
    <source>
        <dbReference type="Proteomes" id="UP000011508"/>
    </source>
</evidence>